<comment type="caution">
    <text evidence="3">The sequence shown here is derived from an EMBL/GenBank/DDBJ whole genome shotgun (WGS) entry which is preliminary data.</text>
</comment>
<dbReference type="SUPFAM" id="SSF54980">
    <property type="entry name" value="EF-G C-terminal domain-like"/>
    <property type="match status" value="1"/>
</dbReference>
<organism evidence="3 4">
    <name type="scientific">Thioalkalivibrio denitrificans</name>
    <dbReference type="NCBI Taxonomy" id="108003"/>
    <lineage>
        <taxon>Bacteria</taxon>
        <taxon>Pseudomonadati</taxon>
        <taxon>Pseudomonadota</taxon>
        <taxon>Gammaproteobacteria</taxon>
        <taxon>Chromatiales</taxon>
        <taxon>Ectothiorhodospiraceae</taxon>
        <taxon>Thioalkalivibrio</taxon>
    </lineage>
</organism>
<keyword evidence="4" id="KW-1185">Reference proteome</keyword>
<dbReference type="GO" id="GO:0017111">
    <property type="term" value="F:ribonucleoside triphosphate phosphatase activity"/>
    <property type="evidence" value="ECO:0007669"/>
    <property type="project" value="UniProtKB-ARBA"/>
</dbReference>
<feature type="domain" description="Elongation factor EFG" evidence="2">
    <location>
        <begin position="81"/>
        <end position="168"/>
    </location>
</feature>
<dbReference type="Proteomes" id="UP000189462">
    <property type="component" value="Unassembled WGS sequence"/>
</dbReference>
<dbReference type="Gene3D" id="3.30.70.240">
    <property type="match status" value="1"/>
</dbReference>
<dbReference type="GO" id="GO:0043168">
    <property type="term" value="F:anion binding"/>
    <property type="evidence" value="ECO:0007669"/>
    <property type="project" value="UniProtKB-ARBA"/>
</dbReference>
<evidence type="ECO:0000313" key="4">
    <source>
        <dbReference type="Proteomes" id="UP000189462"/>
    </source>
</evidence>
<dbReference type="STRING" id="108003.B1C78_14655"/>
<feature type="region of interest" description="Disordered" evidence="1">
    <location>
        <begin position="165"/>
        <end position="191"/>
    </location>
</feature>
<dbReference type="CDD" id="cd01514">
    <property type="entry name" value="Elongation_Factor_C"/>
    <property type="match status" value="1"/>
</dbReference>
<dbReference type="AlphaFoldDB" id="A0A1V3NC93"/>
<accession>A0A1V3NC93</accession>
<proteinExistence type="predicted"/>
<reference evidence="3 4" key="1">
    <citation type="submission" date="2017-02" db="EMBL/GenBank/DDBJ databases">
        <title>Genomic diversity within the haloalkaliphilic genus Thioalkalivibrio.</title>
        <authorList>
            <person name="Ahn A.-C."/>
            <person name="Meier-Kolthoff J."/>
            <person name="Overmars L."/>
            <person name="Richter M."/>
            <person name="Woyke T."/>
            <person name="Sorokin D.Y."/>
            <person name="Muyzer G."/>
        </authorList>
    </citation>
    <scope>NUCLEOTIDE SEQUENCE [LARGE SCALE GENOMIC DNA]</scope>
    <source>
        <strain evidence="3 4">ALJD</strain>
    </source>
</reference>
<dbReference type="GO" id="GO:0032561">
    <property type="term" value="F:guanyl ribonucleotide binding"/>
    <property type="evidence" value="ECO:0007669"/>
    <property type="project" value="UniProtKB-ARBA"/>
</dbReference>
<evidence type="ECO:0000313" key="3">
    <source>
        <dbReference type="EMBL" id="OOG22665.1"/>
    </source>
</evidence>
<name>A0A1V3NC93_9GAMM</name>
<evidence type="ECO:0000256" key="1">
    <source>
        <dbReference type="SAM" id="MobiDB-lite"/>
    </source>
</evidence>
<dbReference type="RefSeq" id="WP_175628328.1">
    <property type="nucleotide sequence ID" value="NZ_MVBK01000099.1"/>
</dbReference>
<gene>
    <name evidence="3" type="ORF">B1C78_14655</name>
</gene>
<dbReference type="Pfam" id="PF00679">
    <property type="entry name" value="EFG_C"/>
    <property type="match status" value="1"/>
</dbReference>
<protein>
    <recommendedName>
        <fullName evidence="2">Elongation factor EFG domain-containing protein</fullName>
    </recommendedName>
</protein>
<dbReference type="SMART" id="SM00838">
    <property type="entry name" value="EFG_C"/>
    <property type="match status" value="1"/>
</dbReference>
<dbReference type="EMBL" id="MVBK01000099">
    <property type="protein sequence ID" value="OOG22665.1"/>
    <property type="molecule type" value="Genomic_DNA"/>
</dbReference>
<dbReference type="InterPro" id="IPR000640">
    <property type="entry name" value="EFG_V-like"/>
</dbReference>
<evidence type="ECO:0000259" key="2">
    <source>
        <dbReference type="SMART" id="SM00838"/>
    </source>
</evidence>
<dbReference type="InterPro" id="IPR035647">
    <property type="entry name" value="EFG_III/V"/>
</dbReference>
<sequence>MTYVLEQHLLSTPSQAANQIIPIRVLLHDTAGAQINQVQRGFRILAVDEKALQQAVLLLRTVCPMPLSTSEPLIICTTKPVPAEPVMTIIITTPTDYLQPILARLLSRGAVLTTIGYGSGERQLCLSGPLSGVFGCHSELNEISEGRASIDMKFSHYSPLSSAMPVPSTSSHEDTLSIPISAINGANHEDR</sequence>